<dbReference type="PANTHER" id="PTHR42806:SF1">
    <property type="entry name" value="GLYCINE DEHYDROGENASE (DECARBOXYLATING)"/>
    <property type="match status" value="1"/>
</dbReference>
<dbReference type="EC" id="1.4.4.2" evidence="3"/>
<dbReference type="InterPro" id="IPR015422">
    <property type="entry name" value="PyrdxlP-dep_Trfase_small"/>
</dbReference>
<dbReference type="InterPro" id="IPR023010">
    <property type="entry name" value="GcvPA"/>
</dbReference>
<name>A0A5D5ALG1_9EURY</name>
<keyword evidence="4" id="KW-1185">Reference proteome</keyword>
<protein>
    <submittedName>
        <fullName evidence="3">Aminomethyl-transferring glycine dehydrogenase subunit GcvPA</fullName>
        <ecNumber evidence="3">1.4.4.2</ecNumber>
    </submittedName>
</protein>
<dbReference type="AlphaFoldDB" id="A0A5D5ALG1"/>
<reference evidence="3 4" key="1">
    <citation type="submission" date="2019-08" db="EMBL/GenBank/DDBJ databases">
        <title>Archaea genome.</title>
        <authorList>
            <person name="Kajale S."/>
            <person name="Shouche Y."/>
            <person name="Deshpande N."/>
            <person name="Sharma A."/>
        </authorList>
    </citation>
    <scope>NUCLEOTIDE SEQUENCE [LARGE SCALE GENOMIC DNA]</scope>
    <source>
        <strain evidence="3 4">ESP3B_9</strain>
    </source>
</reference>
<dbReference type="RefSeq" id="WP_149081625.1">
    <property type="nucleotide sequence ID" value="NZ_VTAW01000013.1"/>
</dbReference>
<feature type="domain" description="Glycine cleavage system P-protein N-terminal" evidence="2">
    <location>
        <begin position="10"/>
        <end position="424"/>
    </location>
</feature>
<dbReference type="InterPro" id="IPR049315">
    <property type="entry name" value="GDC-P_N"/>
</dbReference>
<proteinExistence type="predicted"/>
<evidence type="ECO:0000259" key="2">
    <source>
        <dbReference type="Pfam" id="PF02347"/>
    </source>
</evidence>
<dbReference type="SUPFAM" id="SSF53383">
    <property type="entry name" value="PLP-dependent transferases"/>
    <property type="match status" value="1"/>
</dbReference>
<dbReference type="InterPro" id="IPR015424">
    <property type="entry name" value="PyrdxlP-dep_Trfase"/>
</dbReference>
<evidence type="ECO:0000256" key="1">
    <source>
        <dbReference type="ARBA" id="ARBA00023002"/>
    </source>
</evidence>
<dbReference type="PANTHER" id="PTHR42806">
    <property type="entry name" value="GLYCINE CLEAVAGE SYSTEM P-PROTEIN"/>
    <property type="match status" value="1"/>
</dbReference>
<sequence length="444" mass="48399">MHGSHSGSPYAPHTADERSAMLEAIGVESVEELFDVPPEVGFEDSYGIDARTERETRRLVRSILSRNDDLTELLGRGHYGYYVPSVVDHLADRSEFLTSYTQYQPEVSQGFLQALFEYQSLLVELTGLEVANCSMYDAATALGEAATLADRVRDATGHRVLVPDLLLEGRRSTLENYVAGTDLVVEAYPTDDANVDVGGLDELVDDDIVMLYAENPTVRGTIEERLEAVGDLAEETDALFVLGTDPVALSLLQRPADVGADVVVGDASVLGLPTSYGMGLGLFATSEEYLRQVPGRLVGASEDATGRRAYTLTLQTREQHIRRERATSNICTNQAWVALRTAMHAAVLGPEGLVDLAKRGVTRAERLATRVDDLAGASAPVHDRRHVREFVARVDQPARAVAADLEERGFAVHVVDDHEIQLCVAGVADDRIDPFVDALEEVIR</sequence>
<evidence type="ECO:0000313" key="4">
    <source>
        <dbReference type="Proteomes" id="UP000324104"/>
    </source>
</evidence>
<dbReference type="GO" id="GO:0004375">
    <property type="term" value="F:glycine dehydrogenase (decarboxylating) activity"/>
    <property type="evidence" value="ECO:0007669"/>
    <property type="project" value="UniProtKB-EC"/>
</dbReference>
<dbReference type="Gene3D" id="3.90.1150.10">
    <property type="entry name" value="Aspartate Aminotransferase, domain 1"/>
    <property type="match status" value="1"/>
</dbReference>
<organism evidence="3 4">
    <name type="scientific">Natrialba swarupiae</name>
    <dbReference type="NCBI Taxonomy" id="2448032"/>
    <lineage>
        <taxon>Archaea</taxon>
        <taxon>Methanobacteriati</taxon>
        <taxon>Methanobacteriota</taxon>
        <taxon>Stenosarchaea group</taxon>
        <taxon>Halobacteria</taxon>
        <taxon>Halobacteriales</taxon>
        <taxon>Natrialbaceae</taxon>
        <taxon>Natrialba</taxon>
    </lineage>
</organism>
<dbReference type="InterPro" id="IPR015421">
    <property type="entry name" value="PyrdxlP-dep_Trfase_major"/>
</dbReference>
<dbReference type="Proteomes" id="UP000324104">
    <property type="component" value="Unassembled WGS sequence"/>
</dbReference>
<accession>A0A5D5ALG1</accession>
<dbReference type="EMBL" id="VTAW01000013">
    <property type="protein sequence ID" value="TYT61833.1"/>
    <property type="molecule type" value="Genomic_DNA"/>
</dbReference>
<dbReference type="NCBIfam" id="NF001696">
    <property type="entry name" value="PRK00451.1"/>
    <property type="match status" value="1"/>
</dbReference>
<gene>
    <name evidence="3" type="ORF">FYC77_11365</name>
</gene>
<dbReference type="Pfam" id="PF02347">
    <property type="entry name" value="GDC-P"/>
    <property type="match status" value="1"/>
</dbReference>
<dbReference type="Gene3D" id="3.40.640.10">
    <property type="entry name" value="Type I PLP-dependent aspartate aminotransferase-like (Major domain)"/>
    <property type="match status" value="1"/>
</dbReference>
<keyword evidence="1 3" id="KW-0560">Oxidoreductase</keyword>
<evidence type="ECO:0000313" key="3">
    <source>
        <dbReference type="EMBL" id="TYT61833.1"/>
    </source>
</evidence>
<dbReference type="GO" id="GO:0009116">
    <property type="term" value="P:nucleoside metabolic process"/>
    <property type="evidence" value="ECO:0007669"/>
    <property type="project" value="InterPro"/>
</dbReference>
<comment type="caution">
    <text evidence="3">The sequence shown here is derived from an EMBL/GenBank/DDBJ whole genome shotgun (WGS) entry which is preliminary data.</text>
</comment>